<evidence type="ECO:0000313" key="1">
    <source>
        <dbReference type="EMBL" id="PRD57086.1"/>
    </source>
</evidence>
<dbReference type="Proteomes" id="UP000238642">
    <property type="component" value="Unassembled WGS sequence"/>
</dbReference>
<dbReference type="RefSeq" id="WP_105724539.1">
    <property type="nucleotide sequence ID" value="NZ_PVBS01000001.1"/>
</dbReference>
<evidence type="ECO:0008006" key="3">
    <source>
        <dbReference type="Google" id="ProtNLM"/>
    </source>
</evidence>
<proteinExistence type="predicted"/>
<dbReference type="AlphaFoldDB" id="A0A2S9JUX3"/>
<comment type="caution">
    <text evidence="1">The sequence shown here is derived from an EMBL/GenBank/DDBJ whole genome shotgun (WGS) entry which is preliminary data.</text>
</comment>
<dbReference type="OrthoDB" id="1046747at2"/>
<reference evidence="1 2" key="1">
    <citation type="submission" date="2018-02" db="EMBL/GenBank/DDBJ databases">
        <title>The draft genome of Sphingobacterium gobiense H7.</title>
        <authorList>
            <person name="Li L."/>
            <person name="Liu L."/>
            <person name="Zhang X."/>
            <person name="Wang T."/>
            <person name="Liang L."/>
        </authorList>
    </citation>
    <scope>NUCLEOTIDE SEQUENCE [LARGE SCALE GENOMIC DNA]</scope>
    <source>
        <strain evidence="1 2">ACCC 05757</strain>
    </source>
</reference>
<name>A0A2S9JUX3_9SPHI</name>
<keyword evidence="2" id="KW-1185">Reference proteome</keyword>
<evidence type="ECO:0000313" key="2">
    <source>
        <dbReference type="Proteomes" id="UP000238642"/>
    </source>
</evidence>
<sequence>MKKADFSLLILAVSLVGLNACRTWKDISTDNTTAYFQFRGKPEKVILYRYQQDGELFDRTIFLFNQNGQLTYKYIKLQQPKTKIKDFTSQWIYDKNGFLLIKLKDNKKETFVNDRYGRVKKSYFYQHPDSLPQLTKVKYKPKKRMRISKVYLADGTYYSKGISKYDGHGHIVYSQFSIPGYDSIEETWWERDADGNTTRSKMISNEHTDTVYVYSSYDPNGNVIKERYVDEAQKEWIKDYAYRFDKVGNWIERTIDEDGYVRTEQRKITYYD</sequence>
<dbReference type="EMBL" id="PVBS01000001">
    <property type="protein sequence ID" value="PRD57086.1"/>
    <property type="molecule type" value="Genomic_DNA"/>
</dbReference>
<gene>
    <name evidence="1" type="ORF">C5749_07735</name>
</gene>
<organism evidence="1 2">
    <name type="scientific">Sphingobacterium gobiense</name>
    <dbReference type="NCBI Taxonomy" id="1382456"/>
    <lineage>
        <taxon>Bacteria</taxon>
        <taxon>Pseudomonadati</taxon>
        <taxon>Bacteroidota</taxon>
        <taxon>Sphingobacteriia</taxon>
        <taxon>Sphingobacteriales</taxon>
        <taxon>Sphingobacteriaceae</taxon>
        <taxon>Sphingobacterium</taxon>
    </lineage>
</organism>
<accession>A0A2S9JUX3</accession>
<protein>
    <recommendedName>
        <fullName evidence="3">YD repeat-containing protein</fullName>
    </recommendedName>
</protein>